<dbReference type="AlphaFoldDB" id="A0A1I7K5P9"/>
<evidence type="ECO:0000313" key="1">
    <source>
        <dbReference type="EMBL" id="SFU92741.1"/>
    </source>
</evidence>
<sequence>MNNRLIESLTYWIPLQLLLVVLFAQDAHAQNLKQEFPRALSMEVKNPLSQPRQNVMVFIAEADLKKSAPDFNPNAFVVLNGKTEIPSQYNSKLKEKKGIMLVLDELKANEARKLTIRYNKQGIAKRDYTKRTQAELSHKVGGKFKNRKYIGGTFQNVDSLRVPDEVTDHSYYIRYEGPGWESDKVGYRFYLDWRNGTDVFGKKTNEMVLQQVGQDGYDSYHEEGAWGMDVLKVGKSLGVGTLAHFHNGQANRIAETDSMISVIRENGNLYSSIGTNYYGWKVADMEMGVQSQLGIHAGSRLTHHQVQVTGANPENLSTGLIKDAKAKLLSSTGSDKAWGYLATYGQQSLNNDKLGIAVLFRPKDFIRFTEDANSHVVQLKPEANQLEYYFLAAWELEPEGIKNEAQFTEYLNKTAAELANPVQVRLSKR</sequence>
<dbReference type="InterPro" id="IPR032342">
    <property type="entry name" value="DUF4861"/>
</dbReference>
<dbReference type="OrthoDB" id="846806at2"/>
<dbReference type="Proteomes" id="UP000182491">
    <property type="component" value="Unassembled WGS sequence"/>
</dbReference>
<keyword evidence="2" id="KW-1185">Reference proteome</keyword>
<dbReference type="Pfam" id="PF16153">
    <property type="entry name" value="DUF4861"/>
    <property type="match status" value="1"/>
</dbReference>
<organism evidence="1 2">
    <name type="scientific">Pontibacter akesuensis</name>
    <dbReference type="NCBI Taxonomy" id="388950"/>
    <lineage>
        <taxon>Bacteria</taxon>
        <taxon>Pseudomonadati</taxon>
        <taxon>Bacteroidota</taxon>
        <taxon>Cytophagia</taxon>
        <taxon>Cytophagales</taxon>
        <taxon>Hymenobacteraceae</taxon>
        <taxon>Pontibacter</taxon>
    </lineage>
</organism>
<accession>A0A1I7K5P9</accession>
<evidence type="ECO:0000313" key="2">
    <source>
        <dbReference type="Proteomes" id="UP000182491"/>
    </source>
</evidence>
<reference evidence="2" key="1">
    <citation type="submission" date="2016-10" db="EMBL/GenBank/DDBJ databases">
        <authorList>
            <person name="Varghese N."/>
        </authorList>
    </citation>
    <scope>NUCLEOTIDE SEQUENCE [LARGE SCALE GENOMIC DNA]</scope>
    <source>
        <strain evidence="2">DSM 18820</strain>
    </source>
</reference>
<protein>
    <recommendedName>
        <fullName evidence="3">DUF4861 domain-containing protein</fullName>
    </recommendedName>
</protein>
<gene>
    <name evidence="1" type="ORF">SAMN04487941_3423</name>
</gene>
<proteinExistence type="predicted"/>
<evidence type="ECO:0008006" key="3">
    <source>
        <dbReference type="Google" id="ProtNLM"/>
    </source>
</evidence>
<dbReference type="RefSeq" id="WP_068837145.1">
    <property type="nucleotide sequence ID" value="NZ_BMXC01000004.1"/>
</dbReference>
<dbReference type="EMBL" id="FPCA01000004">
    <property type="protein sequence ID" value="SFU92741.1"/>
    <property type="molecule type" value="Genomic_DNA"/>
</dbReference>
<dbReference type="STRING" id="388950.GCA_001611675_01005"/>
<name>A0A1I7K5P9_9BACT</name>